<feature type="region of interest" description="Disordered" evidence="1">
    <location>
        <begin position="367"/>
        <end position="391"/>
    </location>
</feature>
<dbReference type="PANTHER" id="PTHR45947">
    <property type="entry name" value="SULFOQUINOVOSYL TRANSFERASE SQD2"/>
    <property type="match status" value="1"/>
</dbReference>
<dbReference type="Gene3D" id="3.40.50.2000">
    <property type="entry name" value="Glycogen Phosphorylase B"/>
    <property type="match status" value="2"/>
</dbReference>
<keyword evidence="4" id="KW-1185">Reference proteome</keyword>
<keyword evidence="3" id="KW-0328">Glycosyltransferase</keyword>
<reference evidence="3 4" key="1">
    <citation type="submission" date="2021-12" db="EMBL/GenBank/DDBJ databases">
        <title>Siccirubricoccus leaddurans sp. nov., a high concentration Zn2+ tolerance bacterium.</title>
        <authorList>
            <person name="Cao Y."/>
        </authorList>
    </citation>
    <scope>NUCLEOTIDE SEQUENCE [LARGE SCALE GENOMIC DNA]</scope>
    <source>
        <strain evidence="3 4">KC 17139</strain>
    </source>
</reference>
<dbReference type="PANTHER" id="PTHR45947:SF3">
    <property type="entry name" value="SULFOQUINOVOSYL TRANSFERASE SQD2"/>
    <property type="match status" value="1"/>
</dbReference>
<organism evidence="3 4">
    <name type="scientific">Siccirubricoccus soli</name>
    <dbReference type="NCBI Taxonomy" id="2899147"/>
    <lineage>
        <taxon>Bacteria</taxon>
        <taxon>Pseudomonadati</taxon>
        <taxon>Pseudomonadota</taxon>
        <taxon>Alphaproteobacteria</taxon>
        <taxon>Acetobacterales</taxon>
        <taxon>Roseomonadaceae</taxon>
        <taxon>Siccirubricoccus</taxon>
    </lineage>
</organism>
<evidence type="ECO:0000313" key="3">
    <source>
        <dbReference type="EMBL" id="MCO6417851.1"/>
    </source>
</evidence>
<evidence type="ECO:0000256" key="1">
    <source>
        <dbReference type="SAM" id="MobiDB-lite"/>
    </source>
</evidence>
<evidence type="ECO:0000313" key="4">
    <source>
        <dbReference type="Proteomes" id="UP001523392"/>
    </source>
</evidence>
<protein>
    <submittedName>
        <fullName evidence="3">Glycosyltransferase</fullName>
        <ecNumber evidence="3">2.4.-.-</ecNumber>
    </submittedName>
</protein>
<dbReference type="InterPro" id="IPR001296">
    <property type="entry name" value="Glyco_trans_1"/>
</dbReference>
<proteinExistence type="predicted"/>
<feature type="domain" description="Glycosyl transferase family 1" evidence="2">
    <location>
        <begin position="192"/>
        <end position="346"/>
    </location>
</feature>
<dbReference type="RefSeq" id="WP_252954484.1">
    <property type="nucleotide sequence ID" value="NZ_JAFIRR010000106.1"/>
</dbReference>
<dbReference type="Pfam" id="PF00534">
    <property type="entry name" value="Glycos_transf_1"/>
    <property type="match status" value="1"/>
</dbReference>
<dbReference type="Proteomes" id="UP001523392">
    <property type="component" value="Unassembled WGS sequence"/>
</dbReference>
<evidence type="ECO:0000259" key="2">
    <source>
        <dbReference type="Pfam" id="PF00534"/>
    </source>
</evidence>
<dbReference type="GO" id="GO:0016757">
    <property type="term" value="F:glycosyltransferase activity"/>
    <property type="evidence" value="ECO:0007669"/>
    <property type="project" value="UniProtKB-KW"/>
</dbReference>
<dbReference type="EMBL" id="JAFIRR010000106">
    <property type="protein sequence ID" value="MCO6417851.1"/>
    <property type="molecule type" value="Genomic_DNA"/>
</dbReference>
<keyword evidence="3" id="KW-0808">Transferase</keyword>
<dbReference type="InterPro" id="IPR050194">
    <property type="entry name" value="Glycosyltransferase_grp1"/>
</dbReference>
<sequence length="391" mass="43316">MKVALVHEWLESYAGSERVFEQFIRLWPEADLYAVCDFLPEKERHFLGGKPVRTSFIQRLPGARKHFRKYLGLMPYAVEQFDLSGYDLVVSSSHAVAKGVLTGPDTLHVSYIHSPMRYAWDMQAQYLRQAGMERGLKSLYTRWLFHRLRLWDRSSAAGVDSLIGNSRYIADRIRKVWRREAAVIHPPVDVERFSIGTAPRGEHYLIASRMVPYKRVELVAEAFRRMPHRKLIITGDGPNLALVQAAASGASNIELRGHVAQAELVSLIQTAKAFVFAAEEDFGIGMVEAQAAGAPLIAFGRGGAKDIVRPETGVLFPEQSADSIIEAVQAFEAGAPIAAEACRENALRFSAENFRRAIAAHVQTLLRGASPPSSSPHQGPVGHASPTPWNP</sequence>
<comment type="caution">
    <text evidence="3">The sequence shown here is derived from an EMBL/GenBank/DDBJ whole genome shotgun (WGS) entry which is preliminary data.</text>
</comment>
<dbReference type="SUPFAM" id="SSF53756">
    <property type="entry name" value="UDP-Glycosyltransferase/glycogen phosphorylase"/>
    <property type="match status" value="1"/>
</dbReference>
<accession>A0ABT1D7E7</accession>
<dbReference type="EC" id="2.4.-.-" evidence="3"/>
<gene>
    <name evidence="3" type="ORF">JYK14_17015</name>
</gene>
<name>A0ABT1D7E7_9PROT</name>